<dbReference type="AlphaFoldDB" id="A0A6M3J345"/>
<name>A0A6M3J345_9ZZZZ</name>
<reference evidence="1" key="1">
    <citation type="submission" date="2020-03" db="EMBL/GenBank/DDBJ databases">
        <title>The deep terrestrial virosphere.</title>
        <authorList>
            <person name="Holmfeldt K."/>
            <person name="Nilsson E."/>
            <person name="Simone D."/>
            <person name="Lopez-Fernandez M."/>
            <person name="Wu X."/>
            <person name="de Brujin I."/>
            <person name="Lundin D."/>
            <person name="Andersson A."/>
            <person name="Bertilsson S."/>
            <person name="Dopson M."/>
        </authorList>
    </citation>
    <scope>NUCLEOTIDE SEQUENCE</scope>
    <source>
        <strain evidence="1">MM415B00565</strain>
    </source>
</reference>
<dbReference type="EMBL" id="MT141509">
    <property type="protein sequence ID" value="QJA63918.1"/>
    <property type="molecule type" value="Genomic_DNA"/>
</dbReference>
<gene>
    <name evidence="1" type="ORF">MM415B00565_0002</name>
</gene>
<sequence>MAKALIDGDWDIEGGANYLFPYSVIREATLRLLPRKGFKYLGVDIARYGDDESVAIVRHGNTVSDVYNWMGTDTMESALRVFDIIREHNPAVVNIDVIGPGSGVVDKLRELGVKCNGVNASGKARNPDYHNARAEMFWRLRDLFEQGFISIPDHSKLTSQLAGIKYTFAANGTKAIVSKEEMRKSGSKSPDYADALALAFYSTTPAFNRIVSKSFTRYR</sequence>
<protein>
    <submittedName>
        <fullName evidence="1">Putative terminase</fullName>
    </submittedName>
</protein>
<accession>A0A6M3J345</accession>
<organism evidence="1">
    <name type="scientific">viral metagenome</name>
    <dbReference type="NCBI Taxonomy" id="1070528"/>
    <lineage>
        <taxon>unclassified sequences</taxon>
        <taxon>metagenomes</taxon>
        <taxon>organismal metagenomes</taxon>
    </lineage>
</organism>
<dbReference type="Gene3D" id="3.30.420.240">
    <property type="match status" value="1"/>
</dbReference>
<proteinExistence type="predicted"/>
<evidence type="ECO:0000313" key="1">
    <source>
        <dbReference type="EMBL" id="QJA63918.1"/>
    </source>
</evidence>